<dbReference type="Gramene" id="ORUFI07G02440.1">
    <property type="protein sequence ID" value="ORUFI07G02440.1"/>
    <property type="gene ID" value="ORUFI07G02440"/>
</dbReference>
<sequence>MPPAPPSERRRAGVLPEQQPSRGDGDGRLRLRHAAPLRLPRQIEPTMPPPSTGRSCLSSLHAPCRSFTREQQPPRDDGDDRLRCVMLSLDADHRGRNSMICSWTASAAANHGRGYHPYKIRI</sequence>
<evidence type="ECO:0000256" key="1">
    <source>
        <dbReference type="SAM" id="MobiDB-lite"/>
    </source>
</evidence>
<organism evidence="2 3">
    <name type="scientific">Oryza rufipogon</name>
    <name type="common">Brownbeard rice</name>
    <name type="synonym">Asian wild rice</name>
    <dbReference type="NCBI Taxonomy" id="4529"/>
    <lineage>
        <taxon>Eukaryota</taxon>
        <taxon>Viridiplantae</taxon>
        <taxon>Streptophyta</taxon>
        <taxon>Embryophyta</taxon>
        <taxon>Tracheophyta</taxon>
        <taxon>Spermatophyta</taxon>
        <taxon>Magnoliopsida</taxon>
        <taxon>Liliopsida</taxon>
        <taxon>Poales</taxon>
        <taxon>Poaceae</taxon>
        <taxon>BOP clade</taxon>
        <taxon>Oryzoideae</taxon>
        <taxon>Oryzeae</taxon>
        <taxon>Oryzinae</taxon>
        <taxon>Oryza</taxon>
    </lineage>
</organism>
<dbReference type="HOGENOM" id="CLU_2030553_0_0_1"/>
<reference evidence="3" key="1">
    <citation type="submission" date="2013-06" db="EMBL/GenBank/DDBJ databases">
        <authorList>
            <person name="Zhao Q."/>
        </authorList>
    </citation>
    <scope>NUCLEOTIDE SEQUENCE</scope>
    <source>
        <strain evidence="3">cv. W1943</strain>
    </source>
</reference>
<dbReference type="EnsemblPlants" id="ORUFI07G02440.1">
    <property type="protein sequence ID" value="ORUFI07G02440.1"/>
    <property type="gene ID" value="ORUFI07G02440"/>
</dbReference>
<reference evidence="2" key="2">
    <citation type="submission" date="2015-06" db="UniProtKB">
        <authorList>
            <consortium name="EnsemblPlants"/>
        </authorList>
    </citation>
    <scope>IDENTIFICATION</scope>
</reference>
<proteinExistence type="predicted"/>
<protein>
    <submittedName>
        <fullName evidence="2">Uncharacterized protein</fullName>
    </submittedName>
</protein>
<dbReference type="AlphaFoldDB" id="A0A0E0Q3W2"/>
<evidence type="ECO:0000313" key="2">
    <source>
        <dbReference type="EnsemblPlants" id="ORUFI07G02440.1"/>
    </source>
</evidence>
<name>A0A0E0Q3W2_ORYRU</name>
<feature type="region of interest" description="Disordered" evidence="1">
    <location>
        <begin position="1"/>
        <end position="59"/>
    </location>
</feature>
<keyword evidence="3" id="KW-1185">Reference proteome</keyword>
<dbReference type="Proteomes" id="UP000008022">
    <property type="component" value="Unassembled WGS sequence"/>
</dbReference>
<accession>A0A0E0Q3W2</accession>
<evidence type="ECO:0000313" key="3">
    <source>
        <dbReference type="Proteomes" id="UP000008022"/>
    </source>
</evidence>